<gene>
    <name evidence="3" type="ORF">PPERSA_03283</name>
</gene>
<dbReference type="Proteomes" id="UP000054937">
    <property type="component" value="Unassembled WGS sequence"/>
</dbReference>
<feature type="region of interest" description="Disordered" evidence="2">
    <location>
        <begin position="1"/>
        <end position="31"/>
    </location>
</feature>
<dbReference type="AlphaFoldDB" id="A0A0V0Q8U3"/>
<feature type="region of interest" description="Disordered" evidence="2">
    <location>
        <begin position="458"/>
        <end position="478"/>
    </location>
</feature>
<feature type="coiled-coil region" evidence="1">
    <location>
        <begin position="986"/>
        <end position="1038"/>
    </location>
</feature>
<accession>A0A0V0Q8U3</accession>
<reference evidence="3 4" key="1">
    <citation type="journal article" date="2015" name="Sci. Rep.">
        <title>Genome of the facultative scuticociliatosis pathogen Pseudocohnilembus persalinus provides insight into its virulence through horizontal gene transfer.</title>
        <authorList>
            <person name="Xiong J."/>
            <person name="Wang G."/>
            <person name="Cheng J."/>
            <person name="Tian M."/>
            <person name="Pan X."/>
            <person name="Warren A."/>
            <person name="Jiang C."/>
            <person name="Yuan D."/>
            <person name="Miao W."/>
        </authorList>
    </citation>
    <scope>NUCLEOTIDE SEQUENCE [LARGE SCALE GENOMIC DNA]</scope>
    <source>
        <strain evidence="3">36N120E</strain>
    </source>
</reference>
<keyword evidence="4" id="KW-1185">Reference proteome</keyword>
<evidence type="ECO:0000256" key="1">
    <source>
        <dbReference type="SAM" id="Coils"/>
    </source>
</evidence>
<feature type="coiled-coil region" evidence="1">
    <location>
        <begin position="599"/>
        <end position="657"/>
    </location>
</feature>
<keyword evidence="1" id="KW-0175">Coiled coil</keyword>
<protein>
    <submittedName>
        <fullName evidence="3">Uncharacterized protein</fullName>
    </submittedName>
</protein>
<organism evidence="3 4">
    <name type="scientific">Pseudocohnilembus persalinus</name>
    <name type="common">Ciliate</name>
    <dbReference type="NCBI Taxonomy" id="266149"/>
    <lineage>
        <taxon>Eukaryota</taxon>
        <taxon>Sar</taxon>
        <taxon>Alveolata</taxon>
        <taxon>Ciliophora</taxon>
        <taxon>Intramacronucleata</taxon>
        <taxon>Oligohymenophorea</taxon>
        <taxon>Scuticociliatia</taxon>
        <taxon>Philasterida</taxon>
        <taxon>Pseudocohnilembidae</taxon>
        <taxon>Pseudocohnilembus</taxon>
    </lineage>
</organism>
<feature type="compositionally biased region" description="Polar residues" evidence="2">
    <location>
        <begin position="462"/>
        <end position="478"/>
    </location>
</feature>
<sequence>MEQTKNVQNFKYRQQNQNQLNYKTDKSSQQAKFTPNKNKINKQQLIDDELFSKYETQELIEPKQDNFKQSALQSRNKKFNLKSGVFSNIQYINLQNQNQLQQFNSEQQLNKKLHQFDLVQIPMIQIQNKFKQNHIQNKYETLKQQKSNNILTRSLTPNIKTNKIQLYNQVVNSDSKDIDQLQQKNTFFANKQAWQPNILKKLKDSNQNQRNKVFKQNPKNQNQESDCNSQMNQEQLQNFLQSMNSGTNSKQNLTNSYSLIRKKQKPLSREFKNINDQNIKKEYFNQQKSILNNFFNICSEKQQINYGMSNFEKQAQPQFNCKQSYNDQDDNLTQIQNKNNCTNGSKTYTINIQQDYNKNNQQVFSPKFENLSYEQNQNEYFYESELSDENWIGNDQINNYNQSTDQKQNLLIESLRLNDKKENYVIQYNQSSDEKIQYQTDQFYYQKIKNQNHIVDQKESNQENQIQKPVQDQSSFSIQQQNVENSCQKLCHKDNFHSEDKKQNIFLSKNLNQLLISQASNKQQSATSIYKNTQSLYKNIKASNDFQNKNSQNSITNSLKPVLNQIKQRSQTVQNCQNNKNSYSHTIKQKQLIEKQKLFQELQLEEKKYMMNKQQLNNQIKNQIQQKDYLDEQINQKQQLQEQIQKQQYTSQEKEKIERKKINILDLQLQNSKLVVKQEQNKRIIEQNIKYYNLKIIDMQQQMQKQELQLQNEDKKLHKELLDNEAINKQFKSKLKSYSNLIQILDDKNQQFLILQDNLKKSQKEVTFLQNDSVQLNQQLSDLKNKINKLDKENTIGQQQEQMDKKLEKIRNKYNFNKQIIKQKKTQKLEELDFLKQDICIQKDQLSNNIDNYAIQIQKLKDDIISNHYQILDKNKKYKFNFQQIDIQLQNLKSIYSKISGEEYNLDELQIFNNEYRDNDQKTENQQEYDYIFEKQNQDSIQFLTASSNQNNLQNLLIKWQNEGKDEKEQQIFDQQNLELLDMGFIKQMYSNIDDQTKQINDLIQEISQRIIQEKNINDQYQQKIKAIYEVQQQFQNEIENNLQLNQMIENKIAKLDKIIEVKNNVQNLQKQGYQKNKEQVYLLKQEIERIKHQIQVLTFKQQLIQEKNKENEQLIQNYGLQYNHNLDKIKYIGKNQEFKQTLENFLKHNKSKVNETQI</sequence>
<evidence type="ECO:0000313" key="4">
    <source>
        <dbReference type="Proteomes" id="UP000054937"/>
    </source>
</evidence>
<comment type="caution">
    <text evidence="3">The sequence shown here is derived from an EMBL/GenBank/DDBJ whole genome shotgun (WGS) entry which is preliminary data.</text>
</comment>
<proteinExistence type="predicted"/>
<feature type="coiled-coil region" evidence="1">
    <location>
        <begin position="696"/>
        <end position="800"/>
    </location>
</feature>
<evidence type="ECO:0000313" key="3">
    <source>
        <dbReference type="EMBL" id="KRW98452.1"/>
    </source>
</evidence>
<dbReference type="InParanoid" id="A0A0V0Q8U3"/>
<dbReference type="EMBL" id="LDAU01000243">
    <property type="protein sequence ID" value="KRW98452.1"/>
    <property type="molecule type" value="Genomic_DNA"/>
</dbReference>
<name>A0A0V0Q8U3_PSEPJ</name>
<evidence type="ECO:0000256" key="2">
    <source>
        <dbReference type="SAM" id="MobiDB-lite"/>
    </source>
</evidence>